<feature type="region of interest" description="Disordered" evidence="2">
    <location>
        <begin position="877"/>
        <end position="898"/>
    </location>
</feature>
<protein>
    <submittedName>
        <fullName evidence="4">Transglycosylase SLT domain-containing protein</fullName>
    </submittedName>
</protein>
<dbReference type="Gene3D" id="1.10.530.10">
    <property type="match status" value="1"/>
</dbReference>
<dbReference type="PANTHER" id="PTHR37423:SF2">
    <property type="entry name" value="MEMBRANE-BOUND LYTIC MUREIN TRANSGLYCOSYLASE C"/>
    <property type="match status" value="1"/>
</dbReference>
<dbReference type="RefSeq" id="WP_207979855.1">
    <property type="nucleotide sequence ID" value="NZ_CP068391.1"/>
</dbReference>
<dbReference type="Proteomes" id="UP000596176">
    <property type="component" value="Chromosome"/>
</dbReference>
<comment type="similarity">
    <text evidence="1">Belongs to the transglycosylase Slt family.</text>
</comment>
<sequence>MPTVPVYQRQSQSEMAPVNTQDLRIPKDNAFTALADVGAKGLDVYQQQRQKVDLADMQSKINEFTSYGDDLQNNTQNGLITLQGKNAIGQGDARAGQLSAKAMELRDSLPEYMRPAFDQQIDPVGRSFGNKFRQYEIGQQQQYEAGQQQGVLSNYLTQANDPAQFQAAALSARQAIMDFGATHGQSPEEVEANWQQWYQGAANSAFNTAYTNMYQQTMGPDGVIPVTDGANSDQLFSAMIRAESGGNQFNSNGAPMMSSKGAAGIAQVTESTGPEAAQLAGLTWDRDKWLNDPRYNATIGHAYFQSQMKRYGGDSVLAVAAYNAGHGQVNKWIAQLGDPRKGEISSAEFAAKIPFEETRNYVSKVVGSAPGIPVNASITGLMNTPYWQAMNPQNKSAAMAKIAGLYDLQNSAARLSLQNRMQDDVTRVELGQPVPAPITDREWIASMPLSATPQERIQLQQSYQRYQQTLAMQPAYQTIVQGDVQQGMAAVNAMKPDVSDPDFTFKQQRYAQVASKYAQVQKAREDDPGTWLLQNSPVIKDAYNQFSQRQVSGEYFASRIQAEKERLGIRSKDILPTEMVNSILHQIDNSNEQSVAAVQSIAQSYGGQAPTVIAQLQGKGKSYLSVVTSIENANAATAIFQNRNVSTDELKKAAGTQSSSVETEWSDQFADFAVTLTQQRDGMKAYTDFNDQGKRLAYIYASRGMDGAAAAKMAFNQIAGDQYDFEGSWRLPKSLNLNARDITDGTKNYLEKLKPEDIDPQSFVGDSRLPAGVGRAMALSRIKNNAEWVTSEDEKGLYLTADRTYINGADGNPIFVPFKELSQLGIADRSFINARLHELKTPATFTPADGMDNRTINNDLSDVYRSLRGEPAREFTGYQGQQPAENPLGNALQHRGGQ</sequence>
<evidence type="ECO:0000256" key="1">
    <source>
        <dbReference type="ARBA" id="ARBA00007734"/>
    </source>
</evidence>
<dbReference type="SUPFAM" id="SSF53955">
    <property type="entry name" value="Lysozyme-like"/>
    <property type="match status" value="1"/>
</dbReference>
<evidence type="ECO:0000259" key="3">
    <source>
        <dbReference type="Pfam" id="PF01464"/>
    </source>
</evidence>
<reference evidence="4 5" key="1">
    <citation type="submission" date="2021-01" db="EMBL/GenBank/DDBJ databases">
        <title>Chromosome sequence of Serratia proteamaculans strain 94 rif-r, isolated from spoiled beef.</title>
        <authorList>
            <person name="Zaytseva Y.V."/>
            <person name="Iablokov S.N."/>
            <person name="Klyukina A."/>
        </authorList>
    </citation>
    <scope>NUCLEOTIDE SEQUENCE [LARGE SCALE GENOMIC DNA]</scope>
    <source>
        <strain evidence="4 5">94 rif-r</strain>
    </source>
</reference>
<proteinExistence type="inferred from homology"/>
<dbReference type="AlphaFoldDB" id="A0A7U0RM69"/>
<evidence type="ECO:0000256" key="2">
    <source>
        <dbReference type="SAM" id="MobiDB-lite"/>
    </source>
</evidence>
<dbReference type="PANTHER" id="PTHR37423">
    <property type="entry name" value="SOLUBLE LYTIC MUREIN TRANSGLYCOSYLASE-RELATED"/>
    <property type="match status" value="1"/>
</dbReference>
<dbReference type="EMBL" id="CP068391">
    <property type="protein sequence ID" value="QQX51813.1"/>
    <property type="molecule type" value="Genomic_DNA"/>
</dbReference>
<dbReference type="InterPro" id="IPR008258">
    <property type="entry name" value="Transglycosylase_SLT_dom_1"/>
</dbReference>
<evidence type="ECO:0000313" key="4">
    <source>
        <dbReference type="EMBL" id="QQX51813.1"/>
    </source>
</evidence>
<organism evidence="4 5">
    <name type="scientific">Serratia proteamaculans</name>
    <dbReference type="NCBI Taxonomy" id="28151"/>
    <lineage>
        <taxon>Bacteria</taxon>
        <taxon>Pseudomonadati</taxon>
        <taxon>Pseudomonadota</taxon>
        <taxon>Gammaproteobacteria</taxon>
        <taxon>Enterobacterales</taxon>
        <taxon>Yersiniaceae</taxon>
        <taxon>Serratia</taxon>
    </lineage>
</organism>
<accession>A0A7U0RM69</accession>
<dbReference type="Pfam" id="PF01464">
    <property type="entry name" value="SLT"/>
    <property type="match status" value="1"/>
</dbReference>
<dbReference type="InterPro" id="IPR023346">
    <property type="entry name" value="Lysozyme-like_dom_sf"/>
</dbReference>
<evidence type="ECO:0000313" key="5">
    <source>
        <dbReference type="Proteomes" id="UP000596176"/>
    </source>
</evidence>
<name>A0A7U0RM69_SERPR</name>
<feature type="domain" description="Transglycosylase SLT" evidence="3">
    <location>
        <begin position="232"/>
        <end position="339"/>
    </location>
</feature>
<gene>
    <name evidence="4" type="ORF">JKX24_16555</name>
</gene>